<dbReference type="NCBIfam" id="TIGR02532">
    <property type="entry name" value="IV_pilin_GFxxxE"/>
    <property type="match status" value="1"/>
</dbReference>
<evidence type="ECO:0000313" key="3">
    <source>
        <dbReference type="Proteomes" id="UP001156706"/>
    </source>
</evidence>
<dbReference type="EMBL" id="BSOG01000003">
    <property type="protein sequence ID" value="GLR13902.1"/>
    <property type="molecule type" value="Genomic_DNA"/>
</dbReference>
<dbReference type="InterPro" id="IPR045584">
    <property type="entry name" value="Pilin-like"/>
</dbReference>
<gene>
    <name evidence="2" type="ORF">GCM10007907_26920</name>
</gene>
<keyword evidence="1" id="KW-1133">Transmembrane helix</keyword>
<comment type="caution">
    <text evidence="2">The sequence shown here is derived from an EMBL/GenBank/DDBJ whole genome shotgun (WGS) entry which is preliminary data.</text>
</comment>
<evidence type="ECO:0000256" key="1">
    <source>
        <dbReference type="SAM" id="Phobius"/>
    </source>
</evidence>
<name>A0ABQ5YJP9_9NEIS</name>
<proteinExistence type="predicted"/>
<accession>A0ABQ5YJP9</accession>
<organism evidence="2 3">
    <name type="scientific">Chitinimonas prasina</name>
    <dbReference type="NCBI Taxonomy" id="1434937"/>
    <lineage>
        <taxon>Bacteria</taxon>
        <taxon>Pseudomonadati</taxon>
        <taxon>Pseudomonadota</taxon>
        <taxon>Betaproteobacteria</taxon>
        <taxon>Neisseriales</taxon>
        <taxon>Chitinibacteraceae</taxon>
        <taxon>Chitinimonas</taxon>
    </lineage>
</organism>
<protein>
    <recommendedName>
        <fullName evidence="4">Prepilin-type N-terminal cleavage/methylation domain-containing protein</fullName>
    </recommendedName>
</protein>
<dbReference type="Pfam" id="PF07963">
    <property type="entry name" value="N_methyl"/>
    <property type="match status" value="1"/>
</dbReference>
<keyword evidence="3" id="KW-1185">Reference proteome</keyword>
<dbReference type="Proteomes" id="UP001156706">
    <property type="component" value="Unassembled WGS sequence"/>
</dbReference>
<dbReference type="SUPFAM" id="SSF54523">
    <property type="entry name" value="Pili subunits"/>
    <property type="match status" value="1"/>
</dbReference>
<dbReference type="InterPro" id="IPR031982">
    <property type="entry name" value="PilE-like"/>
</dbReference>
<keyword evidence="1" id="KW-0812">Transmembrane</keyword>
<dbReference type="RefSeq" id="WP_284197001.1">
    <property type="nucleotide sequence ID" value="NZ_BSOG01000003.1"/>
</dbReference>
<feature type="transmembrane region" description="Helical" evidence="1">
    <location>
        <begin position="7"/>
        <end position="31"/>
    </location>
</feature>
<evidence type="ECO:0000313" key="2">
    <source>
        <dbReference type="EMBL" id="GLR13902.1"/>
    </source>
</evidence>
<keyword evidence="1" id="KW-0472">Membrane</keyword>
<dbReference type="Gene3D" id="3.30.700.10">
    <property type="entry name" value="Glycoprotein, Type 4 Pilin"/>
    <property type="match status" value="1"/>
</dbReference>
<evidence type="ECO:0008006" key="4">
    <source>
        <dbReference type="Google" id="ProtNLM"/>
    </source>
</evidence>
<dbReference type="Pfam" id="PF16732">
    <property type="entry name" value="ComP_DUS"/>
    <property type="match status" value="1"/>
</dbReference>
<sequence>MNKTQRGFTLIEIMIVVAIMGILAAISIPLYREHVIRSNATAGQSLIADTRVRLEQSYQDLRTYGPAACTPTMPVDKTFTFTCTTSNGGQSYLLTLTSKGASALGAAGALVYTVDERNVRRTLAFPGATGLPRNCWIATKTSTC</sequence>
<reference evidence="3" key="1">
    <citation type="journal article" date="2019" name="Int. J. Syst. Evol. Microbiol.">
        <title>The Global Catalogue of Microorganisms (GCM) 10K type strain sequencing project: providing services to taxonomists for standard genome sequencing and annotation.</title>
        <authorList>
            <consortium name="The Broad Institute Genomics Platform"/>
            <consortium name="The Broad Institute Genome Sequencing Center for Infectious Disease"/>
            <person name="Wu L."/>
            <person name="Ma J."/>
        </authorList>
    </citation>
    <scope>NUCLEOTIDE SEQUENCE [LARGE SCALE GENOMIC DNA]</scope>
    <source>
        <strain evidence="3">NBRC 110044</strain>
    </source>
</reference>
<dbReference type="PROSITE" id="PS00409">
    <property type="entry name" value="PROKAR_NTER_METHYL"/>
    <property type="match status" value="1"/>
</dbReference>
<dbReference type="InterPro" id="IPR012902">
    <property type="entry name" value="N_methyl_site"/>
</dbReference>